<evidence type="ECO:0000313" key="1">
    <source>
        <dbReference type="EMBL" id="TMS39412.1"/>
    </source>
</evidence>
<dbReference type="AlphaFoldDB" id="A0A4U8V0V5"/>
<accession>A0A4U8V0V5</accession>
<proteinExistence type="predicted"/>
<comment type="caution">
    <text evidence="1">The sequence shown here is derived from an EMBL/GenBank/DDBJ whole genome shotgun (WGS) entry which is preliminary data.</text>
</comment>
<keyword evidence="2" id="KW-1185">Reference proteome</keyword>
<evidence type="ECO:0000313" key="2">
    <source>
        <dbReference type="Proteomes" id="UP000298663"/>
    </source>
</evidence>
<protein>
    <submittedName>
        <fullName evidence="1">Uncharacterized protein</fullName>
    </submittedName>
</protein>
<reference evidence="1 2" key="1">
    <citation type="journal article" date="2015" name="Genome Biol.">
        <title>Comparative genomics of Steinernema reveals deeply conserved gene regulatory networks.</title>
        <authorList>
            <person name="Dillman A.R."/>
            <person name="Macchietto M."/>
            <person name="Porter C.F."/>
            <person name="Rogers A."/>
            <person name="Williams B."/>
            <person name="Antoshechkin I."/>
            <person name="Lee M.M."/>
            <person name="Goodwin Z."/>
            <person name="Lu X."/>
            <person name="Lewis E.E."/>
            <person name="Goodrich-Blair H."/>
            <person name="Stock S.P."/>
            <person name="Adams B.J."/>
            <person name="Sternberg P.W."/>
            <person name="Mortazavi A."/>
        </authorList>
    </citation>
    <scope>NUCLEOTIDE SEQUENCE [LARGE SCALE GENOMIC DNA]</scope>
    <source>
        <strain evidence="1 2">ALL</strain>
    </source>
</reference>
<reference evidence="1 2" key="2">
    <citation type="journal article" date="2019" name="G3 (Bethesda)">
        <title>Hybrid Assembly of the Genome of the Entomopathogenic Nematode Steinernema carpocapsae Identifies the X-Chromosome.</title>
        <authorList>
            <person name="Serra L."/>
            <person name="Macchietto M."/>
            <person name="Macias-Munoz A."/>
            <person name="McGill C.J."/>
            <person name="Rodriguez I.M."/>
            <person name="Rodriguez B."/>
            <person name="Murad R."/>
            <person name="Mortazavi A."/>
        </authorList>
    </citation>
    <scope>NUCLEOTIDE SEQUENCE [LARGE SCALE GENOMIC DNA]</scope>
    <source>
        <strain evidence="1 2">ALL</strain>
    </source>
</reference>
<dbReference type="Proteomes" id="UP000298663">
    <property type="component" value="Unassembled WGS sequence"/>
</dbReference>
<organism evidence="1 2">
    <name type="scientific">Steinernema carpocapsae</name>
    <name type="common">Entomopathogenic nematode</name>
    <dbReference type="NCBI Taxonomy" id="34508"/>
    <lineage>
        <taxon>Eukaryota</taxon>
        <taxon>Metazoa</taxon>
        <taxon>Ecdysozoa</taxon>
        <taxon>Nematoda</taxon>
        <taxon>Chromadorea</taxon>
        <taxon>Rhabditida</taxon>
        <taxon>Tylenchina</taxon>
        <taxon>Panagrolaimomorpha</taxon>
        <taxon>Strongyloidoidea</taxon>
        <taxon>Steinernematidae</taxon>
        <taxon>Steinernema</taxon>
    </lineage>
</organism>
<gene>
    <name evidence="1" type="ORF">L596_005939</name>
</gene>
<name>A0A4U8V0V5_STECR</name>
<sequence length="79" mass="8880">MQKGQLFQVDQKQRCQFHLTSSQMQSIPYNGGSPVTIDRKICKLRCFSCCQKLIICRLIAKNGGGRMARKCVIFSIAAP</sequence>
<dbReference type="EMBL" id="AZBU02000001">
    <property type="protein sequence ID" value="TMS39412.1"/>
    <property type="molecule type" value="Genomic_DNA"/>
</dbReference>